<feature type="compositionally biased region" description="Polar residues" evidence="1">
    <location>
        <begin position="322"/>
        <end position="337"/>
    </location>
</feature>
<dbReference type="GeneID" id="77726981"/>
<dbReference type="EMBL" id="JAKWFO010000001">
    <property type="protein sequence ID" value="KAI9639174.1"/>
    <property type="molecule type" value="Genomic_DNA"/>
</dbReference>
<feature type="compositionally biased region" description="Basic and acidic residues" evidence="1">
    <location>
        <begin position="344"/>
        <end position="364"/>
    </location>
</feature>
<reference evidence="2" key="1">
    <citation type="journal article" date="2022" name="G3 (Bethesda)">
        <title>High quality genome of the basidiomycete yeast Dioszegia hungarica PDD-24b-2 isolated from cloud water.</title>
        <authorList>
            <person name="Jarrige D."/>
            <person name="Haridas S."/>
            <person name="Bleykasten-Grosshans C."/>
            <person name="Joly M."/>
            <person name="Nadalig T."/>
            <person name="Sancelme M."/>
            <person name="Vuilleumier S."/>
            <person name="Grigoriev I.V."/>
            <person name="Amato P."/>
            <person name="Bringel F."/>
        </authorList>
    </citation>
    <scope>NUCLEOTIDE SEQUENCE</scope>
    <source>
        <strain evidence="2">PDD-24b-2</strain>
    </source>
</reference>
<comment type="caution">
    <text evidence="2">The sequence shown here is derived from an EMBL/GenBank/DDBJ whole genome shotgun (WGS) entry which is preliminary data.</text>
</comment>
<dbReference type="AlphaFoldDB" id="A0AA38HHD4"/>
<accession>A0AA38HHD4</accession>
<keyword evidence="3" id="KW-1185">Reference proteome</keyword>
<feature type="region of interest" description="Disordered" evidence="1">
    <location>
        <begin position="322"/>
        <end position="422"/>
    </location>
</feature>
<sequence length="422" mass="46458">MILVPTDLSASFPLCITGFSYTNAAYPGLPRTDCSDWRAGRRGLYCTRITSPPHSATHSSSIWFGWQHEACRKCMRLGGRQRTEPEALTSRQRFSVADIAWSAMSFCRSDPPLASCKGAPPLQSPKLFELALCEEAAGMRNGSRSAASFKVLQTSLISHRTQKSGQPRASEPTVPRNPLIERHFRSWTEAERCFVLIAGNHQKSSYRTYDGTIMQRSAYGQGSTHGQQPGGDTYGSSVPTAYMYASPVPPRENKDPWLFDQDGRIFHSGAPWMGLDFPQRRRIAKQQDVDGAHRWEYNLHGNAARLHGSTLEHGLPRQSITYTEHSSEQACLSSTHKTAAPHTVSEDRDPGHGPPSDSDRRSDDPMWDLADDTDLEEDVQGISSSDAAHCHAVIGREPVRTSLSTNDENMGTALSSDLAGAA</sequence>
<feature type="compositionally biased region" description="Acidic residues" evidence="1">
    <location>
        <begin position="365"/>
        <end position="379"/>
    </location>
</feature>
<evidence type="ECO:0000313" key="2">
    <source>
        <dbReference type="EMBL" id="KAI9639174.1"/>
    </source>
</evidence>
<evidence type="ECO:0000313" key="3">
    <source>
        <dbReference type="Proteomes" id="UP001164286"/>
    </source>
</evidence>
<organism evidence="2 3">
    <name type="scientific">Dioszegia hungarica</name>
    <dbReference type="NCBI Taxonomy" id="4972"/>
    <lineage>
        <taxon>Eukaryota</taxon>
        <taxon>Fungi</taxon>
        <taxon>Dikarya</taxon>
        <taxon>Basidiomycota</taxon>
        <taxon>Agaricomycotina</taxon>
        <taxon>Tremellomycetes</taxon>
        <taxon>Tremellales</taxon>
        <taxon>Bulleribasidiaceae</taxon>
        <taxon>Dioszegia</taxon>
    </lineage>
</organism>
<feature type="compositionally biased region" description="Polar residues" evidence="1">
    <location>
        <begin position="401"/>
        <end position="415"/>
    </location>
</feature>
<name>A0AA38HHD4_9TREE</name>
<dbReference type="Proteomes" id="UP001164286">
    <property type="component" value="Unassembled WGS sequence"/>
</dbReference>
<evidence type="ECO:0000256" key="1">
    <source>
        <dbReference type="SAM" id="MobiDB-lite"/>
    </source>
</evidence>
<protein>
    <submittedName>
        <fullName evidence="2">Uncharacterized protein</fullName>
    </submittedName>
</protein>
<proteinExistence type="predicted"/>
<gene>
    <name evidence="2" type="ORF">MKK02DRAFT_29286</name>
</gene>
<dbReference type="RefSeq" id="XP_052948951.1">
    <property type="nucleotide sequence ID" value="XM_053087776.1"/>
</dbReference>